<dbReference type="PANTHER" id="PTHR47504:SF5">
    <property type="entry name" value="RIGHT ORIGIN-BINDING PROTEIN"/>
    <property type="match status" value="1"/>
</dbReference>
<dbReference type="GO" id="GO:0043565">
    <property type="term" value="F:sequence-specific DNA binding"/>
    <property type="evidence" value="ECO:0007669"/>
    <property type="project" value="InterPro"/>
</dbReference>
<evidence type="ECO:0000259" key="4">
    <source>
        <dbReference type="PROSITE" id="PS01124"/>
    </source>
</evidence>
<proteinExistence type="predicted"/>
<dbReference type="AlphaFoldDB" id="A0AB38YHL4"/>
<protein>
    <submittedName>
        <fullName evidence="5">AraC family transcriptional regulator</fullName>
    </submittedName>
</protein>
<dbReference type="InterPro" id="IPR020449">
    <property type="entry name" value="Tscrpt_reg_AraC-type_HTH"/>
</dbReference>
<dbReference type="Pfam" id="PF12833">
    <property type="entry name" value="HTH_18"/>
    <property type="match status" value="1"/>
</dbReference>
<dbReference type="InterPro" id="IPR009057">
    <property type="entry name" value="Homeodomain-like_sf"/>
</dbReference>
<sequence>MTGYQNYGFLQALVDDIETNLADEVSVLALSERSGLSPWHFQRWFKSLIGDTLGSYIRGRRLTRAAQLLLDTDMGIIDIAVSVGFGSHEAFTRSFKAYFSMSPKAFRQERPAVRLNKKPILGEQLLHHIAHRVAREPVIQVRPALSIVGFETKIPSPFVTDEPSCFLMQPAWMRLFEQEEAVLGGVPKTYYGITLSESGRFTESELTHLAAIETKNPDNAPEGMTALQLPEQRVAMFNVSGLDAEGVNRTIDFIYGYWLPNSGYRRGEGSDYELMERVEQFSSSTESKYVIPLSDGKELDRSI</sequence>
<organism evidence="5">
    <name type="scientific">Salinispirillum sp. LH 10-3-1</name>
    <dbReference type="NCBI Taxonomy" id="2952525"/>
    <lineage>
        <taxon>Bacteria</taxon>
        <taxon>Pseudomonadati</taxon>
        <taxon>Pseudomonadota</taxon>
        <taxon>Gammaproteobacteria</taxon>
        <taxon>Oceanospirillales</taxon>
        <taxon>Saccharospirillaceae</taxon>
        <taxon>Salinispirillum</taxon>
    </lineage>
</organism>
<dbReference type="SMART" id="SM00342">
    <property type="entry name" value="HTH_ARAC"/>
    <property type="match status" value="1"/>
</dbReference>
<dbReference type="RefSeq" id="WP_304996008.1">
    <property type="nucleotide sequence ID" value="NZ_CP101717.1"/>
</dbReference>
<evidence type="ECO:0000313" key="5">
    <source>
        <dbReference type="EMBL" id="WLD58722.1"/>
    </source>
</evidence>
<reference evidence="5" key="1">
    <citation type="submission" date="2022-07" db="EMBL/GenBank/DDBJ databases">
        <title>Complete genome sequence of Salinispirillum sp. LH10-3-1 capable of multiple carbohydrate inversion isolated from a soda lake.</title>
        <authorList>
            <person name="Liu J."/>
            <person name="Zhai Y."/>
            <person name="Zhang H."/>
            <person name="Yang H."/>
            <person name="Qu J."/>
            <person name="Li J."/>
        </authorList>
    </citation>
    <scope>NUCLEOTIDE SEQUENCE</scope>
    <source>
        <strain evidence="5">LH 10-3-1</strain>
    </source>
</reference>
<dbReference type="Gene3D" id="3.20.80.10">
    <property type="entry name" value="Regulatory factor, effector binding domain"/>
    <property type="match status" value="1"/>
</dbReference>
<dbReference type="SUPFAM" id="SSF55136">
    <property type="entry name" value="Probable bacterial effector-binding domain"/>
    <property type="match status" value="1"/>
</dbReference>
<dbReference type="PANTHER" id="PTHR47504">
    <property type="entry name" value="RIGHT ORIGIN-BINDING PROTEIN"/>
    <property type="match status" value="1"/>
</dbReference>
<dbReference type="InterPro" id="IPR018062">
    <property type="entry name" value="HTH_AraC-typ_CS"/>
</dbReference>
<evidence type="ECO:0000256" key="2">
    <source>
        <dbReference type="ARBA" id="ARBA00023125"/>
    </source>
</evidence>
<dbReference type="EMBL" id="CP101717">
    <property type="protein sequence ID" value="WLD58722.1"/>
    <property type="molecule type" value="Genomic_DNA"/>
</dbReference>
<dbReference type="InterPro" id="IPR011256">
    <property type="entry name" value="Reg_factor_effector_dom_sf"/>
</dbReference>
<feature type="domain" description="HTH araC/xylS-type" evidence="4">
    <location>
        <begin position="11"/>
        <end position="109"/>
    </location>
</feature>
<accession>A0AB38YHL4</accession>
<evidence type="ECO:0000256" key="3">
    <source>
        <dbReference type="ARBA" id="ARBA00023163"/>
    </source>
</evidence>
<dbReference type="PROSITE" id="PS00041">
    <property type="entry name" value="HTH_ARAC_FAMILY_1"/>
    <property type="match status" value="1"/>
</dbReference>
<dbReference type="SMART" id="SM00871">
    <property type="entry name" value="AraC_E_bind"/>
    <property type="match status" value="1"/>
</dbReference>
<dbReference type="Gene3D" id="1.10.10.60">
    <property type="entry name" value="Homeodomain-like"/>
    <property type="match status" value="2"/>
</dbReference>
<keyword evidence="1" id="KW-0805">Transcription regulation</keyword>
<dbReference type="GO" id="GO:0003700">
    <property type="term" value="F:DNA-binding transcription factor activity"/>
    <property type="evidence" value="ECO:0007669"/>
    <property type="project" value="InterPro"/>
</dbReference>
<dbReference type="PRINTS" id="PR00032">
    <property type="entry name" value="HTHARAC"/>
</dbReference>
<dbReference type="InterPro" id="IPR050959">
    <property type="entry name" value="MarA-like"/>
</dbReference>
<dbReference type="InterPro" id="IPR018060">
    <property type="entry name" value="HTH_AraC"/>
</dbReference>
<keyword evidence="3" id="KW-0804">Transcription</keyword>
<dbReference type="InterPro" id="IPR029442">
    <property type="entry name" value="GyrI-like"/>
</dbReference>
<gene>
    <name evidence="5" type="ORF">NFC81_02730</name>
</gene>
<keyword evidence="2" id="KW-0238">DNA-binding</keyword>
<name>A0AB38YHL4_9GAMM</name>
<evidence type="ECO:0000256" key="1">
    <source>
        <dbReference type="ARBA" id="ARBA00023015"/>
    </source>
</evidence>
<dbReference type="InterPro" id="IPR010499">
    <property type="entry name" value="AraC_E-bd"/>
</dbReference>
<dbReference type="PROSITE" id="PS01124">
    <property type="entry name" value="HTH_ARAC_FAMILY_2"/>
    <property type="match status" value="1"/>
</dbReference>
<dbReference type="Pfam" id="PF06445">
    <property type="entry name" value="GyrI-like"/>
    <property type="match status" value="1"/>
</dbReference>
<dbReference type="SUPFAM" id="SSF46689">
    <property type="entry name" value="Homeodomain-like"/>
    <property type="match status" value="2"/>
</dbReference>